<dbReference type="Pfam" id="PF01699">
    <property type="entry name" value="Na_Ca_ex"/>
    <property type="match status" value="2"/>
</dbReference>
<evidence type="ECO:0000313" key="12">
    <source>
        <dbReference type="Proteomes" id="UP000245591"/>
    </source>
</evidence>
<feature type="transmembrane region" description="Helical" evidence="8">
    <location>
        <begin position="193"/>
        <end position="216"/>
    </location>
</feature>
<feature type="domain" description="Sodium/calcium exchanger membrane region" evidence="10">
    <location>
        <begin position="133"/>
        <end position="271"/>
    </location>
</feature>
<evidence type="ECO:0000256" key="4">
    <source>
        <dbReference type="ARBA" id="ARBA00022692"/>
    </source>
</evidence>
<dbReference type="InterPro" id="IPR051359">
    <property type="entry name" value="CaCA_antiporter"/>
</dbReference>
<evidence type="ECO:0000259" key="10">
    <source>
        <dbReference type="Pfam" id="PF01699"/>
    </source>
</evidence>
<organism evidence="11 12">
    <name type="scientific">Smittium angustum</name>
    <dbReference type="NCBI Taxonomy" id="133377"/>
    <lineage>
        <taxon>Eukaryota</taxon>
        <taxon>Fungi</taxon>
        <taxon>Fungi incertae sedis</taxon>
        <taxon>Zoopagomycota</taxon>
        <taxon>Kickxellomycotina</taxon>
        <taxon>Harpellomycetes</taxon>
        <taxon>Harpellales</taxon>
        <taxon>Legeriomycetaceae</taxon>
        <taxon>Smittium</taxon>
    </lineage>
</organism>
<keyword evidence="12" id="KW-1185">Reference proteome</keyword>
<evidence type="ECO:0000256" key="6">
    <source>
        <dbReference type="ARBA" id="ARBA00023136"/>
    </source>
</evidence>
<feature type="transmembrane region" description="Helical" evidence="8">
    <location>
        <begin position="951"/>
        <end position="974"/>
    </location>
</feature>
<reference evidence="11 12" key="1">
    <citation type="journal article" date="2018" name="MBio">
        <title>Comparative Genomics Reveals the Core Gene Toolbox for the Fungus-Insect Symbiosis.</title>
        <authorList>
            <person name="Wang Y."/>
            <person name="Stata M."/>
            <person name="Wang W."/>
            <person name="Stajich J.E."/>
            <person name="White M.M."/>
            <person name="Moncalvo J.M."/>
        </authorList>
    </citation>
    <scope>NUCLEOTIDE SEQUENCE [LARGE SCALE GENOMIC DNA]</scope>
    <source>
        <strain evidence="11 12">AUS-126-30</strain>
    </source>
</reference>
<dbReference type="GO" id="GO:0016020">
    <property type="term" value="C:membrane"/>
    <property type="evidence" value="ECO:0007669"/>
    <property type="project" value="UniProtKB-SubCell"/>
</dbReference>
<dbReference type="PANTHER" id="PTHR12266">
    <property type="entry name" value="NA+/CA2+ K+ INDEPENDENT EXCHANGER"/>
    <property type="match status" value="1"/>
</dbReference>
<dbReference type="InterPro" id="IPR044880">
    <property type="entry name" value="NCX_ion-bd_dom_sf"/>
</dbReference>
<comment type="similarity">
    <text evidence="2">Belongs to the Ca(2+):cation antiporter (CaCA) (TC 2.A.19) family.</text>
</comment>
<feature type="transmembrane region" description="Helical" evidence="8">
    <location>
        <begin position="835"/>
        <end position="853"/>
    </location>
</feature>
<keyword evidence="5 8" id="KW-1133">Transmembrane helix</keyword>
<protein>
    <recommendedName>
        <fullName evidence="10">Sodium/calcium exchanger membrane region domain-containing protein</fullName>
    </recommendedName>
</protein>
<dbReference type="Proteomes" id="UP000245591">
    <property type="component" value="Unassembled WGS sequence"/>
</dbReference>
<feature type="transmembrane region" description="Helical" evidence="8">
    <location>
        <begin position="860"/>
        <end position="884"/>
    </location>
</feature>
<feature type="compositionally biased region" description="Polar residues" evidence="7">
    <location>
        <begin position="715"/>
        <end position="728"/>
    </location>
</feature>
<evidence type="ECO:0000256" key="5">
    <source>
        <dbReference type="ARBA" id="ARBA00022989"/>
    </source>
</evidence>
<evidence type="ECO:0000256" key="2">
    <source>
        <dbReference type="ARBA" id="ARBA00008170"/>
    </source>
</evidence>
<feature type="transmembrane region" description="Helical" evidence="8">
    <location>
        <begin position="760"/>
        <end position="780"/>
    </location>
</feature>
<evidence type="ECO:0000256" key="7">
    <source>
        <dbReference type="SAM" id="MobiDB-lite"/>
    </source>
</evidence>
<feature type="transmembrane region" description="Helical" evidence="8">
    <location>
        <begin position="980"/>
        <end position="998"/>
    </location>
</feature>
<feature type="transmembrane region" description="Helical" evidence="8">
    <location>
        <begin position="787"/>
        <end position="804"/>
    </location>
</feature>
<dbReference type="GO" id="GO:0006874">
    <property type="term" value="P:intracellular calcium ion homeostasis"/>
    <property type="evidence" value="ECO:0007669"/>
    <property type="project" value="TreeGrafter"/>
</dbReference>
<dbReference type="InterPro" id="IPR004837">
    <property type="entry name" value="NaCa_Exmemb"/>
</dbReference>
<name>A0A2U1J1W2_SMIAN</name>
<proteinExistence type="inferred from homology"/>
<evidence type="ECO:0000256" key="9">
    <source>
        <dbReference type="SAM" id="SignalP"/>
    </source>
</evidence>
<gene>
    <name evidence="11" type="ORF">BB558_004927</name>
</gene>
<feature type="compositionally biased region" description="Basic residues" evidence="7">
    <location>
        <begin position="668"/>
        <end position="681"/>
    </location>
</feature>
<accession>A0A2U1J1W2</accession>
<sequence>MKASYFKPMLAILFIALLVSECISIQPKRSLSLKQIQEPDNSKQNIIPSKNYSVASLYERTFAGKENNKNVSSLKKRDDEECANIVNEKGDKCEFAKRNCGDFSEGVFNYIVFYYCGKSFLRVIKIITIILELLTLFLWLGISASDYFSPNLKSIAQLFQMPDSVAGVTLLALGNGAPDLFTTFAAFKSDAAALALGELVGSAMFVICVVSGLMIIISKGFLVPKIMVIREMSVLGITIAIVISIVWKNQIAIVTAVVMIILYLIYVTTVVFTTYILTKQANRELAVLESRSRLNADTYNTNTIALENWLQLNNANLSIAENGGYRENRSGTGSLSLPDDENIKLQLVKNHLKYYPRSLIGAVEFKDFFDEVSSNPIKMFSKSDTDLMKGLNNTENTFELSPRNSAEIDTSSSRPQIAHGNQNQFLSPMEANRNPHSSGAPDYGRYRSSLDVFPSSKDYTNRVDNELPKIVVSPPSVVNVETESHSESRILPTNSHVYTPEPDASSHFVPNKYWYYFIAFVPTFKRWKHTTSWYMKLILVHTAIPVVLVTITVPVLLDLPTYDPDRSHLGLDDVWDVLSVVSRPMIDENADIDTADNSPMSDSVPLNTISRDSEAYLNENMNQPSIRVSKFDAGTSSKPVIKINSDIDSNNSTSSSSPENGETGILLKKQKNKVQKSKKFNSSRFSATGQSQYLKSPSRQNPIKKIGPDSRTLSRKNSVSFGTGNLRPNSRIVREPSSISYRQRNINFEDLDLKNKSSKALKLVQCFASPLFICFSLVHVANLNNTLFFYGLVSSIFAASIFILDELLDLDSQLENISNGNNSQLLNIIKKLYRISNYLPMFVGFTAGILWIYMLSNEIVAILQTLGVVLNISHGLLGLTILGVGNSIGDLATNLTVARLGYPIMAISACFGGPLLNLLMGIGLSSIFSLTKIKNPEIPKKIIINLKKSNVLYSTIMLFIVVIMLIVLTVIQNFQFTRKTGFFLVISYFIITVVNFYVEYC</sequence>
<dbReference type="Gene3D" id="1.20.1420.30">
    <property type="entry name" value="NCX, central ion-binding region"/>
    <property type="match status" value="2"/>
</dbReference>
<feature type="transmembrane region" description="Helical" evidence="8">
    <location>
        <begin position="228"/>
        <end position="247"/>
    </location>
</feature>
<keyword evidence="3" id="KW-0813">Transport</keyword>
<comment type="caution">
    <text evidence="11">The sequence shown here is derived from an EMBL/GenBank/DDBJ whole genome shotgun (WGS) entry which is preliminary data.</text>
</comment>
<feature type="region of interest" description="Disordered" evidence="7">
    <location>
        <begin position="641"/>
        <end position="728"/>
    </location>
</feature>
<feature type="compositionally biased region" description="Low complexity" evidence="7">
    <location>
        <begin position="643"/>
        <end position="664"/>
    </location>
</feature>
<feature type="transmembrane region" description="Helical" evidence="8">
    <location>
        <begin position="165"/>
        <end position="187"/>
    </location>
</feature>
<evidence type="ECO:0000256" key="3">
    <source>
        <dbReference type="ARBA" id="ARBA00022448"/>
    </source>
</evidence>
<feature type="signal peptide" evidence="9">
    <location>
        <begin position="1"/>
        <end position="24"/>
    </location>
</feature>
<dbReference type="EMBL" id="MBFU01000482">
    <property type="protein sequence ID" value="PVZ99065.1"/>
    <property type="molecule type" value="Genomic_DNA"/>
</dbReference>
<evidence type="ECO:0000313" key="11">
    <source>
        <dbReference type="EMBL" id="PVZ99065.1"/>
    </source>
</evidence>
<comment type="subcellular location">
    <subcellularLocation>
        <location evidence="1">Membrane</location>
        <topology evidence="1">Multi-pass membrane protein</topology>
    </subcellularLocation>
</comment>
<feature type="transmembrane region" description="Helical" evidence="8">
    <location>
        <begin position="253"/>
        <end position="277"/>
    </location>
</feature>
<feature type="transmembrane region" description="Helical" evidence="8">
    <location>
        <begin position="123"/>
        <end position="144"/>
    </location>
</feature>
<feature type="domain" description="Sodium/calcium exchanger membrane region" evidence="10">
    <location>
        <begin position="842"/>
        <end position="996"/>
    </location>
</feature>
<dbReference type="AlphaFoldDB" id="A0A2U1J1W2"/>
<feature type="compositionally biased region" description="Polar residues" evidence="7">
    <location>
        <begin position="684"/>
        <end position="701"/>
    </location>
</feature>
<keyword evidence="9" id="KW-0732">Signal</keyword>
<keyword evidence="6 8" id="KW-0472">Membrane</keyword>
<feature type="chain" id="PRO_5015682343" description="Sodium/calcium exchanger membrane region domain-containing protein" evidence="9">
    <location>
        <begin position="25"/>
        <end position="1001"/>
    </location>
</feature>
<evidence type="ECO:0000256" key="1">
    <source>
        <dbReference type="ARBA" id="ARBA00004141"/>
    </source>
</evidence>
<evidence type="ECO:0000256" key="8">
    <source>
        <dbReference type="SAM" id="Phobius"/>
    </source>
</evidence>
<dbReference type="PANTHER" id="PTHR12266:SF0">
    <property type="entry name" value="MITOCHONDRIAL SODIUM_CALCIUM EXCHANGER PROTEIN"/>
    <property type="match status" value="1"/>
</dbReference>
<dbReference type="GO" id="GO:0008324">
    <property type="term" value="F:monoatomic cation transmembrane transporter activity"/>
    <property type="evidence" value="ECO:0007669"/>
    <property type="project" value="TreeGrafter"/>
</dbReference>
<keyword evidence="4 8" id="KW-0812">Transmembrane</keyword>
<feature type="transmembrane region" description="Helical" evidence="8">
    <location>
        <begin position="904"/>
        <end position="930"/>
    </location>
</feature>